<feature type="region of interest" description="Disordered" evidence="2">
    <location>
        <begin position="535"/>
        <end position="579"/>
    </location>
</feature>
<organism evidence="3 4">
    <name type="scientific">Extremus antarcticus</name>
    <dbReference type="NCBI Taxonomy" id="702011"/>
    <lineage>
        <taxon>Eukaryota</taxon>
        <taxon>Fungi</taxon>
        <taxon>Dikarya</taxon>
        <taxon>Ascomycota</taxon>
        <taxon>Pezizomycotina</taxon>
        <taxon>Dothideomycetes</taxon>
        <taxon>Dothideomycetidae</taxon>
        <taxon>Mycosphaerellales</taxon>
        <taxon>Extremaceae</taxon>
        <taxon>Extremus</taxon>
    </lineage>
</organism>
<reference evidence="3" key="1">
    <citation type="submission" date="2023-04" db="EMBL/GenBank/DDBJ databases">
        <title>Black Yeasts Isolated from many extreme environments.</title>
        <authorList>
            <person name="Coleine C."/>
            <person name="Stajich J.E."/>
            <person name="Selbmann L."/>
        </authorList>
    </citation>
    <scope>NUCLEOTIDE SEQUENCE</scope>
    <source>
        <strain evidence="3">CCFEE 5312</strain>
    </source>
</reference>
<dbReference type="Proteomes" id="UP001271007">
    <property type="component" value="Unassembled WGS sequence"/>
</dbReference>
<sequence length="579" mass="64627">MAESESRDPPDSNASTPDSHSATQRDLKASKDRNCPFCGQAFTSSSLGRHLDLYIKPRNPKPPDGVHDVDGIRRIRGGITRRQPRTSSNNGEYAQEGAHERHGSSSWSRHEEQQDGERSKRRRLSDGRARVTDRGYVNSPIEAREGGMQTFFNAPNWQATGVINDLPARAPSRSHNATPSGGEQAARVQEMRRDGAGNRVERPDWAGGRSGHGEEDMWKLQESAEIGKAAEMALREVLGSLEAAKKKAEPRQLYDEFDFFALSFPGLCLAILPSPPSLFSSTPFAAAHTWSLAPPGEKQYEALNRMMNERIAWLRPNGKRDNLTDSVAFRYVVHSQGAWEHWQLMSESDKASAWMLELSRAYAAEKVKKNDLRVELDSAQQRIQHLEAEYDRLSRCQLPREYLLHPPNTVPVSPNVMREMRSSHSKTAAAEADYDAEALLEKWRTVVKSTAKPAKHQTSTAAHSQPYHVETQRNPMRGDMIMNGSMFGIGGPMPRDADGTYVTQYETPRASGMIVNADEEVHRDDGVEVDADGEIEGVDDDHRNGAVVTRSRNGKRRFEPDSATGKGSGVKMYREQLRS</sequence>
<evidence type="ECO:0000313" key="4">
    <source>
        <dbReference type="Proteomes" id="UP001271007"/>
    </source>
</evidence>
<feature type="compositionally biased region" description="Basic and acidic residues" evidence="2">
    <location>
        <begin position="23"/>
        <end position="34"/>
    </location>
</feature>
<feature type="compositionally biased region" description="Basic and acidic residues" evidence="2">
    <location>
        <begin position="97"/>
        <end position="133"/>
    </location>
</feature>
<name>A0AAJ0DCS0_9PEZI</name>
<feature type="coiled-coil region" evidence="1">
    <location>
        <begin position="362"/>
        <end position="396"/>
    </location>
</feature>
<keyword evidence="1" id="KW-0175">Coiled coil</keyword>
<feature type="compositionally biased region" description="Basic and acidic residues" evidence="2">
    <location>
        <begin position="64"/>
        <end position="73"/>
    </location>
</feature>
<protein>
    <submittedName>
        <fullName evidence="3">Uncharacterized protein</fullName>
    </submittedName>
</protein>
<feature type="compositionally biased region" description="Basic and acidic residues" evidence="2">
    <location>
        <begin position="1"/>
        <end position="10"/>
    </location>
</feature>
<proteinExistence type="predicted"/>
<gene>
    <name evidence="3" type="ORF">LTR09_010966</name>
</gene>
<keyword evidence="4" id="KW-1185">Reference proteome</keyword>
<evidence type="ECO:0000256" key="2">
    <source>
        <dbReference type="SAM" id="MobiDB-lite"/>
    </source>
</evidence>
<feature type="region of interest" description="Disordered" evidence="2">
    <location>
        <begin position="168"/>
        <end position="216"/>
    </location>
</feature>
<accession>A0AAJ0DCS0</accession>
<comment type="caution">
    <text evidence="3">The sequence shown here is derived from an EMBL/GenBank/DDBJ whole genome shotgun (WGS) entry which is preliminary data.</text>
</comment>
<evidence type="ECO:0000256" key="1">
    <source>
        <dbReference type="SAM" id="Coils"/>
    </source>
</evidence>
<dbReference type="EMBL" id="JAWDJX010000059">
    <property type="protein sequence ID" value="KAK3047582.1"/>
    <property type="molecule type" value="Genomic_DNA"/>
</dbReference>
<feature type="region of interest" description="Disordered" evidence="2">
    <location>
        <begin position="1"/>
        <end position="138"/>
    </location>
</feature>
<feature type="compositionally biased region" description="Polar residues" evidence="2">
    <location>
        <begin position="12"/>
        <end position="22"/>
    </location>
</feature>
<dbReference type="AlphaFoldDB" id="A0AAJ0DCS0"/>
<evidence type="ECO:0000313" key="3">
    <source>
        <dbReference type="EMBL" id="KAK3047582.1"/>
    </source>
</evidence>
<feature type="compositionally biased region" description="Basic and acidic residues" evidence="2">
    <location>
        <begin position="189"/>
        <end position="204"/>
    </location>
</feature>